<evidence type="ECO:0000256" key="8">
    <source>
        <dbReference type="SAM" id="MobiDB-lite"/>
    </source>
</evidence>
<dbReference type="InterPro" id="IPR012334">
    <property type="entry name" value="Pectin_lyas_fold"/>
</dbReference>
<comment type="pathway">
    <text evidence="1 7">Glycan metabolism; pectin degradation; 2-dehydro-3-deoxy-D-gluconate from pectin: step 1/5.</text>
</comment>
<dbReference type="PROSITE" id="PS00503">
    <property type="entry name" value="PECTINESTERASE_2"/>
    <property type="match status" value="1"/>
</dbReference>
<evidence type="ECO:0000256" key="3">
    <source>
        <dbReference type="ARBA" id="ARBA00007786"/>
    </source>
</evidence>
<dbReference type="UniPathway" id="UPA00545">
    <property type="reaction ID" value="UER00823"/>
</dbReference>
<dbReference type="AlphaFoldDB" id="A0A3P5ZUI3"/>
<evidence type="ECO:0000256" key="1">
    <source>
        <dbReference type="ARBA" id="ARBA00005184"/>
    </source>
</evidence>
<gene>
    <name evidence="11" type="ORF">BRAA03T09571Z</name>
    <name evidence="10" type="ORF">BRAPAZ1V2_A03P02050.2</name>
</gene>
<dbReference type="Pfam" id="PF01095">
    <property type="entry name" value="Pectinesterase"/>
    <property type="match status" value="1"/>
</dbReference>
<dbReference type="FunFam" id="2.160.20.10:FF:000001">
    <property type="entry name" value="Pectinesterase"/>
    <property type="match status" value="1"/>
</dbReference>
<protein>
    <recommendedName>
        <fullName evidence="7">Pectinesterase</fullName>
        <ecNumber evidence="7">3.1.1.11</ecNumber>
    </recommendedName>
</protein>
<dbReference type="GO" id="GO:0004857">
    <property type="term" value="F:enzyme inhibitor activity"/>
    <property type="evidence" value="ECO:0007669"/>
    <property type="project" value="InterPro"/>
</dbReference>
<dbReference type="Proteomes" id="UP000694005">
    <property type="component" value="Chromosome A03"/>
</dbReference>
<dbReference type="SMART" id="SM00856">
    <property type="entry name" value="PMEI"/>
    <property type="match status" value="1"/>
</dbReference>
<evidence type="ECO:0000313" key="11">
    <source>
        <dbReference type="EMBL" id="VDC78353.1"/>
    </source>
</evidence>
<evidence type="ECO:0000256" key="5">
    <source>
        <dbReference type="ARBA" id="ARBA00023085"/>
    </source>
</evidence>
<proteinExistence type="inferred from homology"/>
<keyword evidence="7" id="KW-0732">Signal</keyword>
<dbReference type="InterPro" id="IPR000070">
    <property type="entry name" value="Pectinesterase_cat"/>
</dbReference>
<name>A0A3P5ZUI3_BRACM</name>
<dbReference type="EMBL" id="LR031572">
    <property type="protein sequence ID" value="VDC78353.1"/>
    <property type="molecule type" value="Genomic_DNA"/>
</dbReference>
<dbReference type="CDD" id="cd15798">
    <property type="entry name" value="PMEI-like_3"/>
    <property type="match status" value="1"/>
</dbReference>
<evidence type="ECO:0000256" key="4">
    <source>
        <dbReference type="ARBA" id="ARBA00022801"/>
    </source>
</evidence>
<evidence type="ECO:0000256" key="6">
    <source>
        <dbReference type="PROSITE-ProRule" id="PRU10040"/>
    </source>
</evidence>
<sequence>MQTQHFCSSLLFLSLLCLSWALIISSTQPPSQPPPQPPSPPPSQPPAQSPSQQAKIACKATPYPKLCRTILSAFKSSPSDPYRYGKFTLKQCLKQARRFSKVINRFAQRVQKDPGASTAEEVSAVADCGDLAELSVEYLETVSDELKAAELMTEALVDRVSSLLGGVLTNQQTCLDGLEDAKSAFATVIGSPLGNVTQLYSVSLGLVSHALSRNLKRYKGSKGKIFGGGKKAVREPLETLIKVLRKTCHKSKDCRNDRKLGELGETSGGSILVREAVIVGPYENDNFTTISEAVAAAPNHTFPADGYYVIYAREGLYEEYIVISNKKRNIMLIGDGINKTIISGNHSFIDGWTTYNSSTFAVVGDRFVAVDVTFRNTAGPEKHQAVAVRNNADGSTFYRCSFEGYQDTLYVHSLRQFYRECDIFGTIDFIFGNAAAVFQNCNIYARKPMEHQKNAVTAHGRTDPNQKTGISIINCTIGAAPDLAADPNPAMTFLGRPWKPYSRTVYIQSYISDAIQPDGWLEWNATTGLDTISYGEYDNFGPGANTSKRVQWSGYSLLNLAQAMNFTVYNFTLGDTWLPQTDIPFYGGLLRTE</sequence>
<keyword evidence="5 7" id="KW-0063">Aspartyl esterase</keyword>
<feature type="chain" id="PRO_5039956636" description="Pectinesterase" evidence="7">
    <location>
        <begin position="22"/>
        <end position="593"/>
    </location>
</feature>
<dbReference type="SUPFAM" id="SSF51126">
    <property type="entry name" value="Pectin lyase-like"/>
    <property type="match status" value="1"/>
</dbReference>
<dbReference type="GO" id="GO:0030599">
    <property type="term" value="F:pectinesterase activity"/>
    <property type="evidence" value="ECO:0007669"/>
    <property type="project" value="UniProtKB-UniRule"/>
</dbReference>
<comment type="similarity">
    <text evidence="3">In the C-terminal section; belongs to the pectinesterase family.</text>
</comment>
<feature type="region of interest" description="Disordered" evidence="8">
    <location>
        <begin position="28"/>
        <end position="54"/>
    </location>
</feature>
<dbReference type="Pfam" id="PF04043">
    <property type="entry name" value="PMEI"/>
    <property type="match status" value="1"/>
</dbReference>
<evidence type="ECO:0000313" key="10">
    <source>
        <dbReference type="EMBL" id="CAG7878862.1"/>
    </source>
</evidence>
<accession>A0A3P5ZUI3</accession>
<dbReference type="InterPro" id="IPR035513">
    <property type="entry name" value="Invertase/methylesterase_inhib"/>
</dbReference>
<dbReference type="InterPro" id="IPR006501">
    <property type="entry name" value="Pectinesterase_inhib_dom"/>
</dbReference>
<dbReference type="Gramene" id="A03p02050.2_BraZ1">
    <property type="protein sequence ID" value="A03p02050.2_BraZ1.CDS"/>
    <property type="gene ID" value="A03g02050.2_BraZ1"/>
</dbReference>
<dbReference type="EC" id="3.1.1.11" evidence="7"/>
<feature type="active site" evidence="6">
    <location>
        <position position="428"/>
    </location>
</feature>
<dbReference type="SUPFAM" id="SSF101148">
    <property type="entry name" value="Plant invertase/pectin methylesterase inhibitor"/>
    <property type="match status" value="1"/>
</dbReference>
<feature type="domain" description="Pectinesterase inhibitor" evidence="9">
    <location>
        <begin position="49"/>
        <end position="206"/>
    </location>
</feature>
<comment type="catalytic activity">
    <reaction evidence="7">
        <text>[(1-&gt;4)-alpha-D-galacturonosyl methyl ester](n) + n H2O = [(1-&gt;4)-alpha-D-galacturonosyl](n) + n methanol + n H(+)</text>
        <dbReference type="Rhea" id="RHEA:22380"/>
        <dbReference type="Rhea" id="RHEA-COMP:14570"/>
        <dbReference type="Rhea" id="RHEA-COMP:14573"/>
        <dbReference type="ChEBI" id="CHEBI:15377"/>
        <dbReference type="ChEBI" id="CHEBI:15378"/>
        <dbReference type="ChEBI" id="CHEBI:17790"/>
        <dbReference type="ChEBI" id="CHEBI:140522"/>
        <dbReference type="ChEBI" id="CHEBI:140523"/>
        <dbReference type="EC" id="3.1.1.11"/>
    </reaction>
</comment>
<comment type="similarity">
    <text evidence="2">In the N-terminal section; belongs to the PMEI family.</text>
</comment>
<dbReference type="Gene3D" id="1.20.140.40">
    <property type="entry name" value="Invertase/pectin methylesterase inhibitor family protein"/>
    <property type="match status" value="1"/>
</dbReference>
<keyword evidence="4 7" id="KW-0378">Hydrolase</keyword>
<organism evidence="11">
    <name type="scientific">Brassica campestris</name>
    <name type="common">Field mustard</name>
    <dbReference type="NCBI Taxonomy" id="3711"/>
    <lineage>
        <taxon>Eukaryota</taxon>
        <taxon>Viridiplantae</taxon>
        <taxon>Streptophyta</taxon>
        <taxon>Embryophyta</taxon>
        <taxon>Tracheophyta</taxon>
        <taxon>Spermatophyta</taxon>
        <taxon>Magnoliopsida</taxon>
        <taxon>eudicotyledons</taxon>
        <taxon>Gunneridae</taxon>
        <taxon>Pentapetalae</taxon>
        <taxon>rosids</taxon>
        <taxon>malvids</taxon>
        <taxon>Brassicales</taxon>
        <taxon>Brassicaceae</taxon>
        <taxon>Brassiceae</taxon>
        <taxon>Brassica</taxon>
    </lineage>
</organism>
<dbReference type="NCBIfam" id="TIGR01614">
    <property type="entry name" value="PME_inhib"/>
    <property type="match status" value="1"/>
</dbReference>
<evidence type="ECO:0000259" key="9">
    <source>
        <dbReference type="SMART" id="SM00856"/>
    </source>
</evidence>
<evidence type="ECO:0000256" key="7">
    <source>
        <dbReference type="RuleBase" id="RU000589"/>
    </source>
</evidence>
<dbReference type="EMBL" id="LS974619">
    <property type="protein sequence ID" value="CAG7878862.1"/>
    <property type="molecule type" value="Genomic_DNA"/>
</dbReference>
<dbReference type="GO" id="GO:0042545">
    <property type="term" value="P:cell wall modification"/>
    <property type="evidence" value="ECO:0007669"/>
    <property type="project" value="UniProtKB-UniRule"/>
</dbReference>
<dbReference type="InterPro" id="IPR011050">
    <property type="entry name" value="Pectin_lyase_fold/virulence"/>
</dbReference>
<evidence type="ECO:0000256" key="2">
    <source>
        <dbReference type="ARBA" id="ARBA00006027"/>
    </source>
</evidence>
<dbReference type="Gene3D" id="2.160.20.10">
    <property type="entry name" value="Single-stranded right-handed beta-helix, Pectin lyase-like"/>
    <property type="match status" value="1"/>
</dbReference>
<feature type="signal peptide" evidence="7">
    <location>
        <begin position="1"/>
        <end position="21"/>
    </location>
</feature>
<dbReference type="InterPro" id="IPR033131">
    <property type="entry name" value="Pectinesterase_Asp_AS"/>
</dbReference>
<feature type="compositionally biased region" description="Pro residues" evidence="8">
    <location>
        <begin position="30"/>
        <end position="48"/>
    </location>
</feature>
<reference evidence="11" key="1">
    <citation type="submission" date="2018-11" db="EMBL/GenBank/DDBJ databases">
        <authorList>
            <consortium name="Genoscope - CEA"/>
            <person name="William W."/>
        </authorList>
    </citation>
    <scope>NUCLEOTIDE SEQUENCE</scope>
</reference>
<dbReference type="GO" id="GO:0045490">
    <property type="term" value="P:pectin catabolic process"/>
    <property type="evidence" value="ECO:0007669"/>
    <property type="project" value="UniProtKB-UniRule"/>
</dbReference>
<dbReference type="PANTHER" id="PTHR31707">
    <property type="entry name" value="PECTINESTERASE"/>
    <property type="match status" value="1"/>
</dbReference>